<dbReference type="InterPro" id="IPR036406">
    <property type="entry name" value="Coprogen_oxidase_aer_sf"/>
</dbReference>
<dbReference type="PIRSF" id="PIRSF000166">
    <property type="entry name" value="Coproporphyri_ox"/>
    <property type="match status" value="1"/>
</dbReference>
<proteinExistence type="inferred from homology"/>
<evidence type="ECO:0000256" key="7">
    <source>
        <dbReference type="ARBA" id="ARBA00023244"/>
    </source>
</evidence>
<dbReference type="EC" id="1.3.3.3" evidence="4"/>
<evidence type="ECO:0000256" key="1">
    <source>
        <dbReference type="ARBA" id="ARBA00005168"/>
    </source>
</evidence>
<comment type="similarity">
    <text evidence="2">Belongs to the aerobic coproporphyrinogen-III oxidase family.</text>
</comment>
<keyword evidence="9" id="KW-1185">Reference proteome</keyword>
<evidence type="ECO:0000313" key="9">
    <source>
        <dbReference type="Proteomes" id="UP000248079"/>
    </source>
</evidence>
<dbReference type="EMBL" id="QFLI01000006">
    <property type="protein sequence ID" value="PXX99106.1"/>
    <property type="molecule type" value="Genomic_DNA"/>
</dbReference>
<evidence type="ECO:0000313" key="8">
    <source>
        <dbReference type="EMBL" id="PXX99106.1"/>
    </source>
</evidence>
<dbReference type="GO" id="GO:0005737">
    <property type="term" value="C:cytoplasm"/>
    <property type="evidence" value="ECO:0007669"/>
    <property type="project" value="TreeGrafter"/>
</dbReference>
<dbReference type="GO" id="GO:0004109">
    <property type="term" value="F:coproporphyrinogen oxidase activity"/>
    <property type="evidence" value="ECO:0007669"/>
    <property type="project" value="UniProtKB-EC"/>
</dbReference>
<evidence type="ECO:0000256" key="2">
    <source>
        <dbReference type="ARBA" id="ARBA00010644"/>
    </source>
</evidence>
<keyword evidence="5" id="KW-0560">Oxidoreductase</keyword>
<reference evidence="8 9" key="1">
    <citation type="submission" date="2018-05" db="EMBL/GenBank/DDBJ databases">
        <title>Marinifilum breve JC075T sp. nov., a marine bacterium isolated from Yongle Blue Hole in the South China Sea.</title>
        <authorList>
            <person name="Fu T."/>
        </authorList>
    </citation>
    <scope>NUCLEOTIDE SEQUENCE [LARGE SCALE GENOMIC DNA]</scope>
    <source>
        <strain evidence="8 9">JC075</strain>
    </source>
</reference>
<comment type="pathway">
    <text evidence="1">Porphyrin-containing compound metabolism; protoporphyrin-IX biosynthesis; protoporphyrinogen-IX from coproporphyrinogen-III (O2 route): step 1/1.</text>
</comment>
<dbReference type="NCBIfam" id="NF003727">
    <property type="entry name" value="PRK05330.1"/>
    <property type="match status" value="1"/>
</dbReference>
<dbReference type="OrthoDB" id="9777553at2"/>
<protein>
    <recommendedName>
        <fullName evidence="4">coproporphyrinogen oxidase</fullName>
        <ecNumber evidence="4">1.3.3.3</ecNumber>
    </recommendedName>
</protein>
<dbReference type="RefSeq" id="WP_110361501.1">
    <property type="nucleotide sequence ID" value="NZ_QFLI01000006.1"/>
</dbReference>
<organism evidence="8 9">
    <name type="scientific">Marinifilum breve</name>
    <dbReference type="NCBI Taxonomy" id="2184082"/>
    <lineage>
        <taxon>Bacteria</taxon>
        <taxon>Pseudomonadati</taxon>
        <taxon>Bacteroidota</taxon>
        <taxon>Bacteroidia</taxon>
        <taxon>Marinilabiliales</taxon>
        <taxon>Marinifilaceae</taxon>
    </lineage>
</organism>
<evidence type="ECO:0000256" key="6">
    <source>
        <dbReference type="ARBA" id="ARBA00023133"/>
    </source>
</evidence>
<dbReference type="AlphaFoldDB" id="A0A2V3ZVM3"/>
<dbReference type="InterPro" id="IPR001260">
    <property type="entry name" value="Coprogen_oxidase_aer"/>
</dbReference>
<dbReference type="Gene3D" id="3.40.1500.10">
    <property type="entry name" value="Coproporphyrinogen III oxidase, aerobic"/>
    <property type="match status" value="1"/>
</dbReference>
<evidence type="ECO:0000256" key="3">
    <source>
        <dbReference type="ARBA" id="ARBA00011738"/>
    </source>
</evidence>
<dbReference type="SUPFAM" id="SSF102886">
    <property type="entry name" value="Coproporphyrinogen III oxidase"/>
    <property type="match status" value="1"/>
</dbReference>
<dbReference type="PANTHER" id="PTHR10755:SF0">
    <property type="entry name" value="OXYGEN-DEPENDENT COPROPORPHYRINOGEN-III OXIDASE, MITOCHONDRIAL"/>
    <property type="match status" value="1"/>
</dbReference>
<name>A0A2V3ZVM3_9BACT</name>
<dbReference type="PANTHER" id="PTHR10755">
    <property type="entry name" value="COPROPORPHYRINOGEN III OXIDASE, MITOCHONDRIAL"/>
    <property type="match status" value="1"/>
</dbReference>
<comment type="subunit">
    <text evidence="3">Homodimer.</text>
</comment>
<accession>A0A2V3ZVM3</accession>
<dbReference type="Proteomes" id="UP000248079">
    <property type="component" value="Unassembled WGS sequence"/>
</dbReference>
<keyword evidence="6" id="KW-0350">Heme biosynthesis</keyword>
<dbReference type="Pfam" id="PF01218">
    <property type="entry name" value="Coprogen_oxidas"/>
    <property type="match status" value="1"/>
</dbReference>
<evidence type="ECO:0000256" key="4">
    <source>
        <dbReference type="ARBA" id="ARBA00012869"/>
    </source>
</evidence>
<dbReference type="GO" id="GO:0006782">
    <property type="term" value="P:protoporphyrinogen IX biosynthetic process"/>
    <property type="evidence" value="ECO:0007669"/>
    <property type="project" value="TreeGrafter"/>
</dbReference>
<evidence type="ECO:0000256" key="5">
    <source>
        <dbReference type="ARBA" id="ARBA00023002"/>
    </source>
</evidence>
<gene>
    <name evidence="8" type="ORF">DF185_14610</name>
</gene>
<comment type="caution">
    <text evidence="8">The sequence shown here is derived from an EMBL/GenBank/DDBJ whole genome shotgun (WGS) entry which is preliminary data.</text>
</comment>
<sequence length="301" mass="34840">MQKEYIAEEFRQLQDKITRALENCDGGAQFHEDIWEREAGGGGRSRVIKNGNIIEKGGVQFSAVHGELPEKIKNKLKLEADDFFATGVSLIMHPENPHVPIIHMNVRYFELNDGTYWFGGGIDLTPIYVDKNQAKAFHLEMKKVCDKHNPEFYSKFKPWADEYFYLPFRNETRGVGGLFFDHLNDSSGMTKEQLFAFVMDVGELFAPTYCEIMRSNASKLYSEQEKDWQLHRRGRYVEFNLVLDKGTKFGLDTNGRTESILVSMPPEVRWTYQYEVKEGSKEAETLQLLKKDINWLEPISV</sequence>
<dbReference type="PRINTS" id="PR00073">
    <property type="entry name" value="COPRGNOXDASE"/>
</dbReference>
<keyword evidence="7" id="KW-0627">Porphyrin biosynthesis</keyword>